<proteinExistence type="predicted"/>
<dbReference type="EMBL" id="JACHHY010000014">
    <property type="protein sequence ID" value="MBB5019168.1"/>
    <property type="molecule type" value="Genomic_DNA"/>
</dbReference>
<dbReference type="PANTHER" id="PTHR20974:SF0">
    <property type="entry name" value="UPF0585 PROTEIN CG18661"/>
    <property type="match status" value="1"/>
</dbReference>
<dbReference type="RefSeq" id="WP_184039557.1">
    <property type="nucleotide sequence ID" value="NZ_JACHHY010000014.1"/>
</dbReference>
<comment type="caution">
    <text evidence="1">The sequence shown here is derived from an EMBL/GenBank/DDBJ whole genome shotgun (WGS) entry which is preliminary data.</text>
</comment>
<name>A0A840MKI6_9PROT</name>
<protein>
    <recommendedName>
        <fullName evidence="3">DUF938 domain-containing protein</fullName>
    </recommendedName>
</protein>
<gene>
    <name evidence="1" type="ORF">HNQ59_002466</name>
</gene>
<dbReference type="Gene3D" id="3.40.50.150">
    <property type="entry name" value="Vaccinia Virus protein VP39"/>
    <property type="match status" value="1"/>
</dbReference>
<evidence type="ECO:0000313" key="2">
    <source>
        <dbReference type="Proteomes" id="UP000575898"/>
    </source>
</evidence>
<dbReference type="Pfam" id="PF06080">
    <property type="entry name" value="DUF938"/>
    <property type="match status" value="1"/>
</dbReference>
<organism evidence="1 2">
    <name type="scientific">Chitinivorax tropicus</name>
    <dbReference type="NCBI Taxonomy" id="714531"/>
    <lineage>
        <taxon>Bacteria</taxon>
        <taxon>Pseudomonadati</taxon>
        <taxon>Pseudomonadota</taxon>
        <taxon>Betaproteobacteria</taxon>
        <taxon>Chitinivorax</taxon>
    </lineage>
</organism>
<dbReference type="Proteomes" id="UP000575898">
    <property type="component" value="Unassembled WGS sequence"/>
</dbReference>
<evidence type="ECO:0000313" key="1">
    <source>
        <dbReference type="EMBL" id="MBB5019168.1"/>
    </source>
</evidence>
<dbReference type="SUPFAM" id="SSF53335">
    <property type="entry name" value="S-adenosyl-L-methionine-dependent methyltransferases"/>
    <property type="match status" value="1"/>
</dbReference>
<reference evidence="1 2" key="1">
    <citation type="submission" date="2020-08" db="EMBL/GenBank/DDBJ databases">
        <title>Genomic Encyclopedia of Type Strains, Phase IV (KMG-IV): sequencing the most valuable type-strain genomes for metagenomic binning, comparative biology and taxonomic classification.</title>
        <authorList>
            <person name="Goeker M."/>
        </authorList>
    </citation>
    <scope>NUCLEOTIDE SEQUENCE [LARGE SCALE GENOMIC DNA]</scope>
    <source>
        <strain evidence="1 2">DSM 27165</strain>
    </source>
</reference>
<dbReference type="AlphaFoldDB" id="A0A840MKI6"/>
<dbReference type="InterPro" id="IPR029063">
    <property type="entry name" value="SAM-dependent_MTases_sf"/>
</dbReference>
<accession>A0A840MKI6</accession>
<dbReference type="InterPro" id="IPR010342">
    <property type="entry name" value="DUF938"/>
</dbReference>
<sequence length="206" mass="22609">MAAEPKTGSKPYSDACERNQGPILEVLQRFLIQQSAVLEIGSGTGQHAIHMARHLPWLTWQTSDLFDRHAGIHCWIAESGLHNVKPPLLLDVTQPWPALDIDHMYTANTFHIMPWSAVCATLAGMGRLLSAGGYGFIYGPFNYQGRFTAASNAEFDAWLKAERGAHCGIRDAEAVIEQASVAGLSLVEDNAMPANNHMLVFKRLSP</sequence>
<dbReference type="PANTHER" id="PTHR20974">
    <property type="entry name" value="UPF0585 PROTEIN CG18661"/>
    <property type="match status" value="1"/>
</dbReference>
<evidence type="ECO:0008006" key="3">
    <source>
        <dbReference type="Google" id="ProtNLM"/>
    </source>
</evidence>
<keyword evidence="2" id="KW-1185">Reference proteome</keyword>